<dbReference type="Proteomes" id="UP000299102">
    <property type="component" value="Unassembled WGS sequence"/>
</dbReference>
<dbReference type="OrthoDB" id="7382669at2759"/>
<organism evidence="3 4">
    <name type="scientific">Eumeta variegata</name>
    <name type="common">Bagworm moth</name>
    <name type="synonym">Eumeta japonica</name>
    <dbReference type="NCBI Taxonomy" id="151549"/>
    <lineage>
        <taxon>Eukaryota</taxon>
        <taxon>Metazoa</taxon>
        <taxon>Ecdysozoa</taxon>
        <taxon>Arthropoda</taxon>
        <taxon>Hexapoda</taxon>
        <taxon>Insecta</taxon>
        <taxon>Pterygota</taxon>
        <taxon>Neoptera</taxon>
        <taxon>Endopterygota</taxon>
        <taxon>Lepidoptera</taxon>
        <taxon>Glossata</taxon>
        <taxon>Ditrysia</taxon>
        <taxon>Tineoidea</taxon>
        <taxon>Psychidae</taxon>
        <taxon>Oiketicinae</taxon>
        <taxon>Eumeta</taxon>
    </lineage>
</organism>
<reference evidence="3 4" key="1">
    <citation type="journal article" date="2019" name="Commun. Biol.">
        <title>The bagworm genome reveals a unique fibroin gene that provides high tensile strength.</title>
        <authorList>
            <person name="Kono N."/>
            <person name="Nakamura H."/>
            <person name="Ohtoshi R."/>
            <person name="Tomita M."/>
            <person name="Numata K."/>
            <person name="Arakawa K."/>
        </authorList>
    </citation>
    <scope>NUCLEOTIDE SEQUENCE [LARGE SCALE GENOMIC DNA]</scope>
</reference>
<comment type="caution">
    <text evidence="3">The sequence shown here is derived from an EMBL/GenBank/DDBJ whole genome shotgun (WGS) entry which is preliminary data.</text>
</comment>
<evidence type="ECO:0000313" key="4">
    <source>
        <dbReference type="Proteomes" id="UP000299102"/>
    </source>
</evidence>
<accession>A0A4C2A7A6</accession>
<dbReference type="EMBL" id="BGZK01002598">
    <property type="protein sequence ID" value="GBP95203.1"/>
    <property type="molecule type" value="Genomic_DNA"/>
</dbReference>
<evidence type="ECO:0000259" key="2">
    <source>
        <dbReference type="Pfam" id="PF14529"/>
    </source>
</evidence>
<name>A0A4C2A7A6_EUMVA</name>
<gene>
    <name evidence="3" type="ORF">EVAR_68475_1</name>
</gene>
<dbReference type="AlphaFoldDB" id="A0A4C2A7A6"/>
<feature type="domain" description="Endonuclease/exonuclease/phosphatase" evidence="2">
    <location>
        <begin position="42"/>
        <end position="143"/>
    </location>
</feature>
<keyword evidence="4" id="KW-1185">Reference proteome</keyword>
<dbReference type="Gene3D" id="3.60.10.10">
    <property type="entry name" value="Endonuclease/exonuclease/phosphatase"/>
    <property type="match status" value="1"/>
</dbReference>
<dbReference type="InterPro" id="IPR036691">
    <property type="entry name" value="Endo/exonu/phosph_ase_sf"/>
</dbReference>
<proteinExistence type="predicted"/>
<evidence type="ECO:0000313" key="3">
    <source>
        <dbReference type="EMBL" id="GBP95203.1"/>
    </source>
</evidence>
<protein>
    <submittedName>
        <fullName evidence="3">Retrovirus-related Pol polyprotein from type-1 retrotransposable element R1</fullName>
    </submittedName>
</protein>
<evidence type="ECO:0000256" key="1">
    <source>
        <dbReference type="SAM" id="MobiDB-lite"/>
    </source>
</evidence>
<dbReference type="GO" id="GO:0003824">
    <property type="term" value="F:catalytic activity"/>
    <property type="evidence" value="ECO:0007669"/>
    <property type="project" value="InterPro"/>
</dbReference>
<feature type="region of interest" description="Disordered" evidence="1">
    <location>
        <begin position="122"/>
        <end position="143"/>
    </location>
</feature>
<dbReference type="Pfam" id="PF14529">
    <property type="entry name" value="Exo_endo_phos_2"/>
    <property type="match status" value="1"/>
</dbReference>
<dbReference type="InterPro" id="IPR005135">
    <property type="entry name" value="Endo/exonuclease/phosphatase"/>
</dbReference>
<feature type="compositionally biased region" description="Polar residues" evidence="1">
    <location>
        <begin position="133"/>
        <end position="143"/>
    </location>
</feature>
<sequence>MLQITPDVKGGVFLACDDAVAMLPHLSGSNCLVYRLEAADVYIISGSCQYSHDIDVHLNHLETVLDVLRGKKVLIVIDSNAHSPTWFSDRRQYVGCSPENEHQKQRTEGFINSRNLILHNRENQPSIFGEPSGESNIDLTLTT</sequence>
<dbReference type="SUPFAM" id="SSF56219">
    <property type="entry name" value="DNase I-like"/>
    <property type="match status" value="1"/>
</dbReference>